<reference evidence="1" key="7">
    <citation type="journal article" date="2005" name="Science">
        <title>The Transcriptional Landscape of the Mammalian Genome.</title>
        <authorList>
            <consortium name="The FANTOM Consortium"/>
            <consortium name="Riken Genome Exploration Research Group and Genome Science Group (Genome Network Project Core Group)"/>
        </authorList>
    </citation>
    <scope>NUCLEOTIDE SEQUENCE</scope>
    <source>
        <strain evidence="1">C57BL/6J</strain>
        <tissue evidence="1">Cortex</tissue>
    </source>
</reference>
<reference evidence="1" key="6">
    <citation type="journal article" date="2002" name="Nature">
        <title>Analysis of the mouse transcriptome based on functional annotation of 60,770 full-length cDNAs.</title>
        <authorList>
            <consortium name="The FANTOM Consortium and the RIKEN Genome Exploration Research Group Phase I and II Team"/>
        </authorList>
    </citation>
    <scope>NUCLEOTIDE SEQUENCE</scope>
    <source>
        <strain evidence="1">C57BL/6J</strain>
        <tissue evidence="1">Cortex</tissue>
    </source>
</reference>
<reference evidence="1" key="1">
    <citation type="journal article" date="1999" name="Methods Enzymol.">
        <title>High-efficiency full-length cDNA cloning.</title>
        <authorList>
            <person name="Carninci P."/>
            <person name="Hayashizaki Y."/>
        </authorList>
    </citation>
    <scope>NUCLEOTIDE SEQUENCE</scope>
    <source>
        <strain evidence="1">C57BL/6J</strain>
        <tissue evidence="1">Cortex</tissue>
    </source>
</reference>
<dbReference type="AGR" id="MGI:1916014"/>
<protein>
    <submittedName>
        <fullName evidence="1">Uncharacterized protein</fullName>
    </submittedName>
</protein>
<evidence type="ECO:0000313" key="2">
    <source>
        <dbReference type="MGI" id="MGI:1916014"/>
    </source>
</evidence>
<organism evidence="1">
    <name type="scientific">Mus musculus</name>
    <name type="common">Mouse</name>
    <dbReference type="NCBI Taxonomy" id="10090"/>
    <lineage>
        <taxon>Eukaryota</taxon>
        <taxon>Metazoa</taxon>
        <taxon>Chordata</taxon>
        <taxon>Craniata</taxon>
        <taxon>Vertebrata</taxon>
        <taxon>Euteleostomi</taxon>
        <taxon>Mammalia</taxon>
        <taxon>Eutheria</taxon>
        <taxon>Euarchontoglires</taxon>
        <taxon>Glires</taxon>
        <taxon>Rodentia</taxon>
        <taxon>Myomorpha</taxon>
        <taxon>Muroidea</taxon>
        <taxon>Muridae</taxon>
        <taxon>Murinae</taxon>
        <taxon>Mus</taxon>
        <taxon>Mus</taxon>
    </lineage>
</organism>
<reference evidence="1" key="5">
    <citation type="submission" date="2001-07" db="EMBL/GenBank/DDBJ databases">
        <authorList>
            <person name="Adachi J."/>
            <person name="Aizawa K."/>
            <person name="Akimura T."/>
            <person name="Arakawa T."/>
            <person name="Bono H."/>
            <person name="Carninci P."/>
            <person name="Fukuda S."/>
            <person name="Furuno M."/>
            <person name="Hanagaki T."/>
            <person name="Hara A."/>
            <person name="Hashizume W."/>
            <person name="Hayashida K."/>
            <person name="Hayatsu N."/>
            <person name="Hiramoto K."/>
            <person name="Hiraoka T."/>
            <person name="Hirozane T."/>
            <person name="Hori F."/>
            <person name="Imotani K."/>
            <person name="Ishii Y."/>
            <person name="Itoh M."/>
            <person name="Kagawa I."/>
            <person name="Kasukawa T."/>
            <person name="Katoh H."/>
            <person name="Kawai J."/>
            <person name="Kojima Y."/>
            <person name="Kondo S."/>
            <person name="Konno H."/>
            <person name="Kouda M."/>
            <person name="Koya S."/>
            <person name="Kurihara C."/>
            <person name="Matsuyama T."/>
            <person name="Miyazaki A."/>
            <person name="Murata M."/>
            <person name="Nakamura M."/>
            <person name="Nishi K."/>
            <person name="Nomura K."/>
            <person name="Numazaki R."/>
            <person name="Ohno M."/>
            <person name="Ohsato N."/>
            <person name="Okazaki Y."/>
            <person name="Saito R."/>
            <person name="Saitoh H."/>
            <person name="Sakai C."/>
            <person name="Sakai K."/>
            <person name="Sakazume N."/>
            <person name="Sano H."/>
            <person name="Sasaki D."/>
            <person name="Shibata K."/>
            <person name="Shinagawa A."/>
            <person name="Shiraki T."/>
            <person name="Sogabe Y."/>
            <person name="Tagami M."/>
            <person name="Tagawa A."/>
            <person name="Takahashi F."/>
            <person name="Takaku-Akahira S."/>
            <person name="Takeda Y."/>
            <person name="Tanaka T."/>
            <person name="Tomaru A."/>
            <person name="Toya T."/>
            <person name="Yasunishi A."/>
            <person name="Muramatsu M."/>
            <person name="Hayashizaki Y."/>
        </authorList>
    </citation>
    <scope>NUCLEOTIDE SEQUENCE</scope>
    <source>
        <strain evidence="1">C57BL/6J</strain>
        <tissue evidence="1">Cortex</tissue>
    </source>
</reference>
<reference evidence="1" key="8">
    <citation type="journal article" date="2005" name="Science">
        <title>Antisense Transcription in the Mammalian Transcriptome.</title>
        <authorList>
            <consortium name="RIKEN Genome Exploration Research Group and Genome Science Group (Genome Network Project Core Group) and the FANTOM Consortium"/>
        </authorList>
    </citation>
    <scope>NUCLEOTIDE SEQUENCE</scope>
    <source>
        <strain evidence="1">C57BL/6J</strain>
        <tissue evidence="1">Cortex</tissue>
    </source>
</reference>
<proteinExistence type="evidence at transcript level"/>
<reference evidence="1" key="2">
    <citation type="journal article" date="2000" name="Genome Res.">
        <title>Normalization and subtraction of cap-trapper-selected cDNAs to prepare full-length cDNA libraries for rapid discovery of new genes.</title>
        <authorList>
            <person name="Carninci P."/>
            <person name="Shibata Y."/>
            <person name="Hayatsu N."/>
            <person name="Sugahara Y."/>
            <person name="Shibata K."/>
            <person name="Itoh M."/>
            <person name="Konno H."/>
            <person name="Okazaki Y."/>
            <person name="Muramatsu M."/>
            <person name="Hayashizaki Y."/>
        </authorList>
    </citation>
    <scope>NUCLEOTIDE SEQUENCE</scope>
    <source>
        <strain evidence="1">C57BL/6J</strain>
        <tissue evidence="1">Cortex</tissue>
    </source>
</reference>
<dbReference type="EMBL" id="AK043828">
    <property type="protein sequence ID" value="BAC31668.1"/>
    <property type="molecule type" value="mRNA"/>
</dbReference>
<evidence type="ECO:0000313" key="1">
    <source>
        <dbReference type="EMBL" id="BAC31668.1"/>
    </source>
</evidence>
<sequence>MIQVQDAAPPYYKSSTVACICVREPTTQRLEARFPPVSQSPRTSGGHRTCLMCQKEDQVGRGQVPSPTASSDFRLFMTSASPSALPSPSAPFLPLHPTLELLLPLPRPPGETWILKT</sequence>
<gene>
    <name evidence="2" type="primary">Cdhr3</name>
</gene>
<name>Q8BLQ2_MOUSE</name>
<dbReference type="AlphaFoldDB" id="Q8BLQ2"/>
<reference evidence="1" key="3">
    <citation type="journal article" date="2000" name="Genome Res.">
        <title>RIKEN integrated sequence analysis (RISA) system--384-format sequencing pipeline with 384 multicapillary sequencer.</title>
        <authorList>
            <person name="Shibata K."/>
            <person name="Itoh M."/>
            <person name="Aizawa K."/>
            <person name="Nagaoka S."/>
            <person name="Sasaki N."/>
            <person name="Carninci P."/>
            <person name="Konno H."/>
            <person name="Akiyama J."/>
            <person name="Nishi K."/>
            <person name="Kitsunai T."/>
            <person name="Tashiro H."/>
            <person name="Itoh M."/>
            <person name="Sumi N."/>
            <person name="Ishii Y."/>
            <person name="Nakamura S."/>
            <person name="Hazama M."/>
            <person name="Nishine T."/>
            <person name="Harada A."/>
            <person name="Yamamoto R."/>
            <person name="Matsumoto H."/>
            <person name="Sakaguchi S."/>
            <person name="Ikegami T."/>
            <person name="Kashiwagi K."/>
            <person name="Fujiwake S."/>
            <person name="Inoue K."/>
            <person name="Togawa Y."/>
            <person name="Izawa M."/>
            <person name="Ohara E."/>
            <person name="Watahiki M."/>
            <person name="Yoneda Y."/>
            <person name="Ishikawa T."/>
            <person name="Ozawa K."/>
            <person name="Tanaka T."/>
            <person name="Matsuura S."/>
            <person name="Kawai J."/>
            <person name="Okazaki Y."/>
            <person name="Muramatsu M."/>
            <person name="Inoue Y."/>
            <person name="Kira A."/>
            <person name="Hayashizaki Y."/>
        </authorList>
    </citation>
    <scope>NUCLEOTIDE SEQUENCE</scope>
    <source>
        <strain evidence="1">C57BL/6J</strain>
        <tissue evidence="1">Cortex</tissue>
    </source>
</reference>
<reference evidence="1" key="4">
    <citation type="journal article" date="2001" name="Nature">
        <title>Functional annotation of a full-length mouse cDNA collection.</title>
        <authorList>
            <consortium name="The RIKEN Genome Exploration Research Group Phase II Team and the FANTOM Consortium"/>
        </authorList>
    </citation>
    <scope>NUCLEOTIDE SEQUENCE</scope>
    <source>
        <strain evidence="1">C57BL/6J</strain>
        <tissue evidence="1">Cortex</tissue>
    </source>
</reference>
<accession>Q8BLQ2</accession>
<dbReference type="MGI" id="MGI:1916014">
    <property type="gene designation" value="Cdhr3"/>
</dbReference>